<dbReference type="Pfam" id="PF00507">
    <property type="entry name" value="Oxidored_q4"/>
    <property type="match status" value="1"/>
</dbReference>
<keyword evidence="9" id="KW-0679">Respiratory chain</keyword>
<evidence type="ECO:0000256" key="3">
    <source>
        <dbReference type="ARBA" id="ARBA00021007"/>
    </source>
</evidence>
<keyword evidence="7 9" id="KW-0472">Membrane</keyword>
<dbReference type="GO" id="GO:0008137">
    <property type="term" value="F:NADH dehydrogenase (ubiquinone) activity"/>
    <property type="evidence" value="ECO:0007669"/>
    <property type="project" value="UniProtKB-UniRule"/>
</dbReference>
<evidence type="ECO:0000256" key="2">
    <source>
        <dbReference type="ARBA" id="ARBA00008472"/>
    </source>
</evidence>
<evidence type="ECO:0000313" key="10">
    <source>
        <dbReference type="EMBL" id="UGS80367.1"/>
    </source>
</evidence>
<comment type="subcellular location">
    <subcellularLocation>
        <location evidence="1">Membrane</location>
    </subcellularLocation>
    <subcellularLocation>
        <location evidence="9">Mitochondrion membrane</location>
        <topology evidence="9">Multi-pass membrane protein</topology>
    </subcellularLocation>
</comment>
<keyword evidence="9" id="KW-0249">Electron transport</keyword>
<reference evidence="10" key="1">
    <citation type="submission" date="2021-05" db="EMBL/GenBank/DDBJ databases">
        <title>Mitochondrial genomes within bark lice (Insecta: Psocodea: Psocomorpha) reveal novel gene rearrangements containing phylogenetic signal.</title>
        <authorList>
            <person name="Saenz Manchola O.F."/>
            <person name="Virrueta Herrera S."/>
            <person name="D'alessio L.M."/>
            <person name="Yoshizawa K."/>
            <person name="Garcia Aldrete A.N."/>
            <person name="Johnson K.P."/>
        </authorList>
    </citation>
    <scope>NUCLEOTIDE SEQUENCE</scope>
</reference>
<name>A0A8K1ZFR7_9NEOP</name>
<dbReference type="GO" id="GO:0031966">
    <property type="term" value="C:mitochondrial membrane"/>
    <property type="evidence" value="ECO:0007669"/>
    <property type="project" value="UniProtKB-SubCell"/>
</dbReference>
<dbReference type="GO" id="GO:0030964">
    <property type="term" value="C:NADH dehydrogenase complex"/>
    <property type="evidence" value="ECO:0007669"/>
    <property type="project" value="TreeGrafter"/>
</dbReference>
<feature type="transmembrane region" description="Helical" evidence="9">
    <location>
        <begin position="57"/>
        <end position="83"/>
    </location>
</feature>
<comment type="catalytic activity">
    <reaction evidence="8 9">
        <text>a ubiquinone + NADH + 5 H(+)(in) = a ubiquinol + NAD(+) + 4 H(+)(out)</text>
        <dbReference type="Rhea" id="RHEA:29091"/>
        <dbReference type="Rhea" id="RHEA-COMP:9565"/>
        <dbReference type="Rhea" id="RHEA-COMP:9566"/>
        <dbReference type="ChEBI" id="CHEBI:15378"/>
        <dbReference type="ChEBI" id="CHEBI:16389"/>
        <dbReference type="ChEBI" id="CHEBI:17976"/>
        <dbReference type="ChEBI" id="CHEBI:57540"/>
        <dbReference type="ChEBI" id="CHEBI:57945"/>
        <dbReference type="EC" id="7.1.1.2"/>
    </reaction>
</comment>
<keyword evidence="9 10" id="KW-0496">Mitochondrion</keyword>
<keyword evidence="6 9" id="KW-1133">Transmembrane helix</keyword>
<dbReference type="PANTHER" id="PTHR11058:SF9">
    <property type="entry name" value="NADH-UBIQUINONE OXIDOREDUCTASE CHAIN 3"/>
    <property type="match status" value="1"/>
</dbReference>
<dbReference type="EMBL" id="MZ274197">
    <property type="protein sequence ID" value="UGS80367.1"/>
    <property type="molecule type" value="Genomic_DNA"/>
</dbReference>
<evidence type="ECO:0000256" key="4">
    <source>
        <dbReference type="ARBA" id="ARBA00022448"/>
    </source>
</evidence>
<evidence type="ECO:0000256" key="1">
    <source>
        <dbReference type="ARBA" id="ARBA00004370"/>
    </source>
</evidence>
<dbReference type="InterPro" id="IPR000440">
    <property type="entry name" value="NADH_UbQ/plastoQ_OxRdtase_su3"/>
</dbReference>
<evidence type="ECO:0000256" key="7">
    <source>
        <dbReference type="ARBA" id="ARBA00023136"/>
    </source>
</evidence>
<keyword evidence="9" id="KW-1278">Translocase</keyword>
<organism evidence="10">
    <name type="scientific">Kilauella sp. KispEL</name>
    <dbReference type="NCBI Taxonomy" id="1940902"/>
    <lineage>
        <taxon>Eukaryota</taxon>
        <taxon>Metazoa</taxon>
        <taxon>Ecdysozoa</taxon>
        <taxon>Arthropoda</taxon>
        <taxon>Hexapoda</taxon>
        <taxon>Insecta</taxon>
        <taxon>Pterygota</taxon>
        <taxon>Neoptera</taxon>
        <taxon>Paraneoptera</taxon>
        <taxon>Psocodea</taxon>
        <taxon>Psocomorpha</taxon>
        <taxon>Homilopsocidea</taxon>
        <taxon>Elipsocoidea</taxon>
        <taxon>Elipsocidae</taxon>
        <taxon>Kilauella</taxon>
    </lineage>
</organism>
<gene>
    <name evidence="10" type="primary">ND3</name>
</gene>
<comment type="function">
    <text evidence="9">Core subunit of the mitochondrial membrane respiratory chain NADH dehydrogenase (Complex I) which catalyzes electron transfer from NADH through the respiratory chain, using ubiquinone as an electron acceptor. Essential for the catalytic activity of complex I.</text>
</comment>
<accession>A0A8K1ZFR7</accession>
<keyword evidence="9" id="KW-0830">Ubiquinone</keyword>
<proteinExistence type="inferred from homology"/>
<dbReference type="EC" id="7.1.1.2" evidence="9"/>
<geneLocation type="mitochondrion" evidence="10"/>
<dbReference type="AlphaFoldDB" id="A0A8K1ZFR7"/>
<keyword evidence="5 9" id="KW-0812">Transmembrane</keyword>
<feature type="transmembrane region" description="Helical" evidence="9">
    <location>
        <begin position="89"/>
        <end position="109"/>
    </location>
</feature>
<dbReference type="Gene3D" id="1.20.58.1610">
    <property type="entry name" value="NADH:ubiquinone/plastoquinone oxidoreductase, chain 3"/>
    <property type="match status" value="1"/>
</dbReference>
<feature type="transmembrane region" description="Helical" evidence="9">
    <location>
        <begin position="6"/>
        <end position="25"/>
    </location>
</feature>
<evidence type="ECO:0000256" key="6">
    <source>
        <dbReference type="ARBA" id="ARBA00022989"/>
    </source>
</evidence>
<keyword evidence="4 9" id="KW-0813">Transport</keyword>
<dbReference type="PANTHER" id="PTHR11058">
    <property type="entry name" value="NADH-UBIQUINONE OXIDOREDUCTASE CHAIN 3"/>
    <property type="match status" value="1"/>
</dbReference>
<keyword evidence="9" id="KW-0520">NAD</keyword>
<evidence type="ECO:0000256" key="5">
    <source>
        <dbReference type="ARBA" id="ARBA00022692"/>
    </source>
</evidence>
<comment type="similarity">
    <text evidence="2 9">Belongs to the complex I subunit 3 family.</text>
</comment>
<dbReference type="InterPro" id="IPR038430">
    <property type="entry name" value="NDAH_ubi_oxred_su3_sf"/>
</dbReference>
<evidence type="ECO:0000256" key="8">
    <source>
        <dbReference type="ARBA" id="ARBA00049551"/>
    </source>
</evidence>
<protein>
    <recommendedName>
        <fullName evidence="3 9">NADH-ubiquinone oxidoreductase chain 3</fullName>
        <ecNumber evidence="9">7.1.1.2</ecNumber>
    </recommendedName>
</protein>
<evidence type="ECO:0000256" key="9">
    <source>
        <dbReference type="RuleBase" id="RU003640"/>
    </source>
</evidence>
<sequence>MLNITSAFIIIFLIANIMMSLCLIISKKTMIDREKLSPFECGFDQKSSSRLPFSLRFFLIAIIFLIFDVEIALILPSIVTFNFSSLNSWYLINLLFILILIIGILHEWAQGALEWND</sequence>